<sequence>MPALKAEDFRAMSHNPGASDPKWVTRAEDAMRMLEQLTAQDEVVLYLSGPQAIVHGVLAPTRKLTQARVKELQNASFPEGQDTWSICREISSDGRAIRLEPPLGSWWDEFQGEKLIFRREFNGVERDRAAIELSQKLIHSLDLYFVAERSSYCRLDEHGDIEDVIRIIQQPKGKDNFRLDLVTILRADLEKYMAVTKQSLVVRFDFTRLDTENFSGWNGVKTLHSDNPDLYYHHGLCRAGSFCNGVMVLRPSITVASLIKQWEMEDDRASRRHADFKIYDRKNGRNLETSCAPECLSNYFEQSELPWELSPAFFRAEVLHLYKADPDKYSLEDRQISCRNSWYLRSYDQNEDGQVHAYIGDLAKLPYNVQLYWQSFNEWPKGAISKRAYQTDIRGSWDLEYEPVGALKNAIRELDKSAPAWWNTRGEELEAAVHIPATDSTKEWADEILALDQYLVEGFLLKPLRAIADSLGKPAPSSWASLRVIQEILRGVGNSETQAKAIVQPLQRLHGLRTEVKGHATVEKKRAAELEARTNHGSLRNHFISLAGDCERALDTSRVALGAV</sequence>
<feature type="compositionally biased region" description="Basic and acidic residues" evidence="1">
    <location>
        <begin position="1"/>
        <end position="11"/>
    </location>
</feature>
<reference evidence="2 3" key="1">
    <citation type="submission" date="2018-08" db="EMBL/GenBank/DDBJ databases">
        <title>Recombination of ecologically and evolutionarily significant loci maintains genetic cohesion in the Pseudomonas syringae species complex.</title>
        <authorList>
            <person name="Dillon M."/>
            <person name="Thakur S."/>
            <person name="Almeida R.N.D."/>
            <person name="Weir B.S."/>
            <person name="Guttman D.S."/>
        </authorList>
    </citation>
    <scope>NUCLEOTIDE SEQUENCE [LARGE SCALE GENOMIC DNA]</scope>
    <source>
        <strain evidence="2 3">ICMP 11281</strain>
    </source>
</reference>
<organism evidence="2 3">
    <name type="scientific">Pseudomonas syringae pv. maculicola</name>
    <dbReference type="NCBI Taxonomy" id="59511"/>
    <lineage>
        <taxon>Bacteria</taxon>
        <taxon>Pseudomonadati</taxon>
        <taxon>Pseudomonadota</taxon>
        <taxon>Gammaproteobacteria</taxon>
        <taxon>Pseudomonadales</taxon>
        <taxon>Pseudomonadaceae</taxon>
        <taxon>Pseudomonas</taxon>
    </lineage>
</organism>
<dbReference type="AlphaFoldDB" id="A0A0N0FYH9"/>
<accession>A0A0N0FYH9</accession>
<dbReference type="Proteomes" id="UP000271631">
    <property type="component" value="Unassembled WGS sequence"/>
</dbReference>
<name>A0A0N0FYH9_PSEYM</name>
<proteinExistence type="predicted"/>
<dbReference type="RefSeq" id="WP_054070546.1">
    <property type="nucleotide sequence ID" value="NZ_JAEVFP010000034.1"/>
</dbReference>
<evidence type="ECO:0000313" key="3">
    <source>
        <dbReference type="Proteomes" id="UP000271631"/>
    </source>
</evidence>
<dbReference type="EMBL" id="RBUQ01000214">
    <property type="protein sequence ID" value="RMV34766.1"/>
    <property type="molecule type" value="Genomic_DNA"/>
</dbReference>
<feature type="region of interest" description="Disordered" evidence="1">
    <location>
        <begin position="1"/>
        <end position="20"/>
    </location>
</feature>
<comment type="caution">
    <text evidence="2">The sequence shown here is derived from an EMBL/GenBank/DDBJ whole genome shotgun (WGS) entry which is preliminary data.</text>
</comment>
<protein>
    <submittedName>
        <fullName evidence="2">Uncharacterized protein</fullName>
    </submittedName>
</protein>
<gene>
    <name evidence="2" type="ORF">ALP13_01539</name>
</gene>
<evidence type="ECO:0000256" key="1">
    <source>
        <dbReference type="SAM" id="MobiDB-lite"/>
    </source>
</evidence>
<evidence type="ECO:0000313" key="2">
    <source>
        <dbReference type="EMBL" id="RMV34766.1"/>
    </source>
</evidence>